<protein>
    <submittedName>
        <fullName evidence="2">Uncharacterized protein</fullName>
    </submittedName>
</protein>
<evidence type="ECO:0000256" key="1">
    <source>
        <dbReference type="SAM" id="Phobius"/>
    </source>
</evidence>
<feature type="transmembrane region" description="Helical" evidence="1">
    <location>
        <begin position="30"/>
        <end position="49"/>
    </location>
</feature>
<comment type="caution">
    <text evidence="2">The sequence shown here is derived from an EMBL/GenBank/DDBJ whole genome shotgun (WGS) entry which is preliminary data.</text>
</comment>
<keyword evidence="1" id="KW-1133">Transmembrane helix</keyword>
<reference evidence="2 3" key="1">
    <citation type="submission" date="2018-06" db="EMBL/GenBank/DDBJ databases">
        <title>Comparative genomics of Brasilonema spp. strains.</title>
        <authorList>
            <person name="Alvarenga D.O."/>
            <person name="Fiore M.F."/>
            <person name="Varani A.M."/>
        </authorList>
    </citation>
    <scope>NUCLEOTIDE SEQUENCE [LARGE SCALE GENOMIC DNA]</scope>
    <source>
        <strain evidence="2 3">SPC951</strain>
    </source>
</reference>
<keyword evidence="3" id="KW-1185">Reference proteome</keyword>
<gene>
    <name evidence="2" type="ORF">DP116_11615</name>
</gene>
<evidence type="ECO:0000313" key="2">
    <source>
        <dbReference type="EMBL" id="NMG20069.1"/>
    </source>
</evidence>
<keyword evidence="1" id="KW-0472">Membrane</keyword>
<organism evidence="2 3">
    <name type="scientific">Brasilonema bromeliae SPC951</name>
    <dbReference type="NCBI Taxonomy" id="385972"/>
    <lineage>
        <taxon>Bacteria</taxon>
        <taxon>Bacillati</taxon>
        <taxon>Cyanobacteriota</taxon>
        <taxon>Cyanophyceae</taxon>
        <taxon>Nostocales</taxon>
        <taxon>Scytonemataceae</taxon>
        <taxon>Brasilonema</taxon>
        <taxon>Bromeliae group (in: Brasilonema)</taxon>
    </lineage>
</organism>
<accession>A0ABX1P6Q2</accession>
<evidence type="ECO:0000313" key="3">
    <source>
        <dbReference type="Proteomes" id="UP000718564"/>
    </source>
</evidence>
<sequence>MHCQDFVNIVHCKTDKKVSQTFKTVTLSNFLVLIVVYVKVFFANLLLTLPMETTYLQKPIITVGSFLLLQQKETLPYLPQALFWN</sequence>
<keyword evidence="1" id="KW-0812">Transmembrane</keyword>
<name>A0ABX1P6Q2_9CYAN</name>
<proteinExistence type="predicted"/>
<dbReference type="Proteomes" id="UP000718564">
    <property type="component" value="Unassembled WGS sequence"/>
</dbReference>
<dbReference type="EMBL" id="QMEB01000074">
    <property type="protein sequence ID" value="NMG20069.1"/>
    <property type="molecule type" value="Genomic_DNA"/>
</dbReference>